<dbReference type="EMBL" id="CP003198">
    <property type="protein sequence ID" value="AFM22163.1"/>
    <property type="molecule type" value="Genomic_DNA"/>
</dbReference>
<dbReference type="eggNOG" id="ENOG5033BK1">
    <property type="taxonomic scope" value="Bacteria"/>
</dbReference>
<dbReference type="HOGENOM" id="CLU_187559_0_0_0"/>
<accession>I4BY06</accession>
<reference evidence="2" key="1">
    <citation type="journal article" date="2013" name="Stand. Genomic Sci.">
        <title>Complete genome sequence of the moderate thermophile Anaerobaculum mobile type strain (NGA(T)).</title>
        <authorList>
            <person name="Mavromatis K."/>
            <person name="Stackebrandt E."/>
            <person name="Held B."/>
            <person name="Lapidus A."/>
            <person name="Nolan M."/>
            <person name="Lucas S."/>
            <person name="Hammon N."/>
            <person name="Deshpande S."/>
            <person name="Cheng J.F."/>
            <person name="Tapia R."/>
            <person name="Goodwin L.A."/>
            <person name="Pitluck S."/>
            <person name="Liolios K."/>
            <person name="Pagani I."/>
            <person name="Ivanova N."/>
            <person name="Mikhailova N."/>
            <person name="Huntemann M."/>
            <person name="Pati A."/>
            <person name="Chen A."/>
            <person name="Palaniappan K."/>
            <person name="Land M."/>
            <person name="Rohde M."/>
            <person name="Spring S."/>
            <person name="Goker M."/>
            <person name="Woyke T."/>
            <person name="Detter J.C."/>
            <person name="Bristow J."/>
            <person name="Eisen J.A."/>
            <person name="Markowitz V."/>
            <person name="Hugenholtz P."/>
            <person name="Klenk H.P."/>
            <person name="Kyrpides N.C."/>
        </authorList>
    </citation>
    <scope>NUCLEOTIDE SEQUENCE</scope>
    <source>
        <strain evidence="2">ATCC BAA-54 / DSM 13181 / NGA</strain>
    </source>
</reference>
<dbReference type="AlphaFoldDB" id="I4BY06"/>
<keyword evidence="2" id="KW-1185">Reference proteome</keyword>
<name>I4BY06_ACEMN</name>
<protein>
    <submittedName>
        <fullName evidence="1">Uncharacterized protein</fullName>
    </submittedName>
</protein>
<organism evidence="1 2">
    <name type="scientific">Acetomicrobium mobile (strain ATCC BAA-54 / DSM 13181 / JCM 12221 / NGA)</name>
    <name type="common">Anaerobaculum mobile</name>
    <dbReference type="NCBI Taxonomy" id="891968"/>
    <lineage>
        <taxon>Bacteria</taxon>
        <taxon>Thermotogati</taxon>
        <taxon>Synergistota</taxon>
        <taxon>Synergistia</taxon>
        <taxon>Synergistales</taxon>
        <taxon>Acetomicrobiaceae</taxon>
        <taxon>Acetomicrobium</taxon>
    </lineage>
</organism>
<dbReference type="KEGG" id="amo:Anamo_1563"/>
<gene>
    <name evidence="1" type="ordered locus">Anamo_1563</name>
</gene>
<sequence length="71" mass="8284">MECPFLKTCIFFQDRMNNMPATANVMKKRYCLGDNSQCARFMVAQRLGRDKVPTDLFPNQYDKAKKLTDNN</sequence>
<proteinExistence type="predicted"/>
<evidence type="ECO:0000313" key="1">
    <source>
        <dbReference type="EMBL" id="AFM22163.1"/>
    </source>
</evidence>
<evidence type="ECO:0000313" key="2">
    <source>
        <dbReference type="Proteomes" id="UP000006061"/>
    </source>
</evidence>
<dbReference type="Proteomes" id="UP000006061">
    <property type="component" value="Chromosome"/>
</dbReference>